<dbReference type="InterPro" id="IPR029068">
    <property type="entry name" value="Glyas_Bleomycin-R_OHBP_Dase"/>
</dbReference>
<dbReference type="STRING" id="861266.ARTSIC4J27_1893"/>
<keyword evidence="3" id="KW-1185">Reference proteome</keyword>
<dbReference type="InterPro" id="IPR037523">
    <property type="entry name" value="VOC_core"/>
</dbReference>
<dbReference type="InterPro" id="IPR004360">
    <property type="entry name" value="Glyas_Fos-R_dOase_dom"/>
</dbReference>
<sequence length="140" mass="15036">MQPRVDFISLGVRSVPASRAFYVDGLGWPVHREVPGDVVFIQANHGLVLSLWDVRQMQADAGVSAPGPVPCITLSHNLPGTEDVDRVMAEAAAAGAQIIAEPITQPWGGYSGYFADPDGFRWEVAYNPTWTVDDAGTVTV</sequence>
<dbReference type="Proteomes" id="UP000035722">
    <property type="component" value="Unassembled WGS sequence"/>
</dbReference>
<dbReference type="EMBL" id="CAQI01000041">
    <property type="protein sequence ID" value="CCQ45933.1"/>
    <property type="molecule type" value="Genomic_DNA"/>
</dbReference>
<comment type="caution">
    <text evidence="2">The sequence shown here is derived from an EMBL/GenBank/DDBJ whole genome shotgun (WGS) entry which is preliminary data.</text>
</comment>
<dbReference type="Gene3D" id="3.10.180.10">
    <property type="entry name" value="2,3-Dihydroxybiphenyl 1,2-Dioxygenase, domain 1"/>
    <property type="match status" value="1"/>
</dbReference>
<dbReference type="Pfam" id="PF00903">
    <property type="entry name" value="Glyoxalase"/>
    <property type="match status" value="1"/>
</dbReference>
<accession>A0A024H1R9</accession>
<organism evidence="2 3">
    <name type="scientific">Pseudarthrobacter siccitolerans</name>
    <dbReference type="NCBI Taxonomy" id="861266"/>
    <lineage>
        <taxon>Bacteria</taxon>
        <taxon>Bacillati</taxon>
        <taxon>Actinomycetota</taxon>
        <taxon>Actinomycetes</taxon>
        <taxon>Micrococcales</taxon>
        <taxon>Micrococcaceae</taxon>
        <taxon>Pseudarthrobacter</taxon>
    </lineage>
</organism>
<evidence type="ECO:0000259" key="1">
    <source>
        <dbReference type="PROSITE" id="PS51819"/>
    </source>
</evidence>
<dbReference type="RefSeq" id="WP_050054889.1">
    <property type="nucleotide sequence ID" value="NZ_CAQI01000041.1"/>
</dbReference>
<reference evidence="3" key="1">
    <citation type="journal article" date="2014" name="Genome Announc.">
        <title>Genome Sequence of Arthrobacter siccitolerans 4J27, a Xeroprotectant-Producing Desiccation-Tolerant Microorganism.</title>
        <authorList>
            <person name="Manzanera M."/>
            <person name="Santa-Cruz-Calvo L."/>
            <person name="Vilchez J.I."/>
            <person name="Garcia-Fontana C."/>
            <person name="Silva-Castro G.A."/>
            <person name="Calvo C."/>
            <person name="Gonzalez-Lopez J."/>
        </authorList>
    </citation>
    <scope>NUCLEOTIDE SEQUENCE [LARGE SCALE GENOMIC DNA]</scope>
    <source>
        <strain evidence="3">4J27</strain>
    </source>
</reference>
<proteinExistence type="predicted"/>
<name>A0A024H1R9_9MICC</name>
<dbReference type="PANTHER" id="PTHR36503">
    <property type="entry name" value="BLR2520 PROTEIN"/>
    <property type="match status" value="1"/>
</dbReference>
<gene>
    <name evidence="2" type="ORF">ARTSIC4J27_1893</name>
</gene>
<dbReference type="PROSITE" id="PS51819">
    <property type="entry name" value="VOC"/>
    <property type="match status" value="1"/>
</dbReference>
<dbReference type="SUPFAM" id="SSF54593">
    <property type="entry name" value="Glyoxalase/Bleomycin resistance protein/Dihydroxybiphenyl dioxygenase"/>
    <property type="match status" value="1"/>
</dbReference>
<protein>
    <recommendedName>
        <fullName evidence="1">VOC domain-containing protein</fullName>
    </recommendedName>
</protein>
<evidence type="ECO:0000313" key="2">
    <source>
        <dbReference type="EMBL" id="CCQ45933.1"/>
    </source>
</evidence>
<dbReference type="OrthoDB" id="9798430at2"/>
<evidence type="ECO:0000313" key="3">
    <source>
        <dbReference type="Proteomes" id="UP000035722"/>
    </source>
</evidence>
<feature type="domain" description="VOC" evidence="1">
    <location>
        <begin position="4"/>
        <end position="127"/>
    </location>
</feature>
<dbReference type="PANTHER" id="PTHR36503:SF1">
    <property type="entry name" value="BLR2520 PROTEIN"/>
    <property type="match status" value="1"/>
</dbReference>
<dbReference type="AlphaFoldDB" id="A0A024H1R9"/>